<feature type="region of interest" description="Disordered" evidence="13">
    <location>
        <begin position="24"/>
        <end position="60"/>
    </location>
</feature>
<feature type="domain" description="Protein kinase" evidence="14">
    <location>
        <begin position="259"/>
        <end position="700"/>
    </location>
</feature>
<dbReference type="Proteomes" id="UP000789706">
    <property type="component" value="Unassembled WGS sequence"/>
</dbReference>
<evidence type="ECO:0000256" key="11">
    <source>
        <dbReference type="PROSITE-ProRule" id="PRU10141"/>
    </source>
</evidence>
<dbReference type="GO" id="GO:0005634">
    <property type="term" value="C:nucleus"/>
    <property type="evidence" value="ECO:0007669"/>
    <property type="project" value="TreeGrafter"/>
</dbReference>
<evidence type="ECO:0000256" key="10">
    <source>
        <dbReference type="ARBA" id="ARBA00042914"/>
    </source>
</evidence>
<evidence type="ECO:0000256" key="13">
    <source>
        <dbReference type="SAM" id="MobiDB-lite"/>
    </source>
</evidence>
<dbReference type="InterPro" id="IPR011009">
    <property type="entry name" value="Kinase-like_dom_sf"/>
</dbReference>
<feature type="region of interest" description="Disordered" evidence="13">
    <location>
        <begin position="206"/>
        <end position="228"/>
    </location>
</feature>
<dbReference type="Gene3D" id="3.30.200.20">
    <property type="entry name" value="Phosphorylase Kinase, domain 1"/>
    <property type="match status" value="1"/>
</dbReference>
<dbReference type="Pfam" id="PF00069">
    <property type="entry name" value="Pkinase"/>
    <property type="match status" value="3"/>
</dbReference>
<evidence type="ECO:0000313" key="15">
    <source>
        <dbReference type="EMBL" id="CAG8504411.1"/>
    </source>
</evidence>
<dbReference type="InterPro" id="IPR008271">
    <property type="entry name" value="Ser/Thr_kinase_AS"/>
</dbReference>
<keyword evidence="3" id="KW-0597">Phosphoprotein</keyword>
<evidence type="ECO:0000256" key="3">
    <source>
        <dbReference type="ARBA" id="ARBA00022553"/>
    </source>
</evidence>
<keyword evidence="6" id="KW-0418">Kinase</keyword>
<feature type="coiled-coil region" evidence="12">
    <location>
        <begin position="400"/>
        <end position="438"/>
    </location>
</feature>
<keyword evidence="5 11" id="KW-0547">Nucleotide-binding</keyword>
<dbReference type="InterPro" id="IPR017441">
    <property type="entry name" value="Protein_kinase_ATP_BS"/>
</dbReference>
<keyword evidence="4" id="KW-0808">Transferase</keyword>
<evidence type="ECO:0000256" key="1">
    <source>
        <dbReference type="ARBA" id="ARBA00012513"/>
    </source>
</evidence>
<name>A0A9N8ZR52_9GLOM</name>
<dbReference type="SUPFAM" id="SSF56112">
    <property type="entry name" value="Protein kinase-like (PK-like)"/>
    <property type="match status" value="1"/>
</dbReference>
<protein>
    <recommendedName>
        <fullName evidence="1">non-specific serine/threonine protein kinase</fullName>
        <ecNumber evidence="1">2.7.11.1</ecNumber>
    </recommendedName>
    <alternativeName>
        <fullName evidence="10">Heme-regulated eukaryotic initiation factor eIF-2-alpha kinase</fullName>
    </alternativeName>
</protein>
<evidence type="ECO:0000256" key="4">
    <source>
        <dbReference type="ARBA" id="ARBA00022679"/>
    </source>
</evidence>
<keyword evidence="12" id="KW-0175">Coiled coil</keyword>
<keyword evidence="7 11" id="KW-0067">ATP-binding</keyword>
<feature type="region of interest" description="Disordered" evidence="13">
    <location>
        <begin position="337"/>
        <end position="362"/>
    </location>
</feature>
<organism evidence="15 16">
    <name type="scientific">Diversispora eburnea</name>
    <dbReference type="NCBI Taxonomy" id="1213867"/>
    <lineage>
        <taxon>Eukaryota</taxon>
        <taxon>Fungi</taxon>
        <taxon>Fungi incertae sedis</taxon>
        <taxon>Mucoromycota</taxon>
        <taxon>Glomeromycotina</taxon>
        <taxon>Glomeromycetes</taxon>
        <taxon>Diversisporales</taxon>
        <taxon>Diversisporaceae</taxon>
        <taxon>Diversispora</taxon>
    </lineage>
</organism>
<dbReference type="Pfam" id="PF22949">
    <property type="entry name" value="HRI2_3H"/>
    <property type="match status" value="1"/>
</dbReference>
<dbReference type="InterPro" id="IPR054521">
    <property type="entry name" value="HRI2_3H"/>
</dbReference>
<dbReference type="GO" id="GO:0017148">
    <property type="term" value="P:negative regulation of translation"/>
    <property type="evidence" value="ECO:0007669"/>
    <property type="project" value="UniProtKB-KW"/>
</dbReference>
<evidence type="ECO:0000256" key="12">
    <source>
        <dbReference type="SAM" id="Coils"/>
    </source>
</evidence>
<dbReference type="AlphaFoldDB" id="A0A9N8ZR52"/>
<dbReference type="CDD" id="cd13996">
    <property type="entry name" value="STKc_EIF2AK"/>
    <property type="match status" value="1"/>
</dbReference>
<comment type="caution">
    <text evidence="15">The sequence shown here is derived from an EMBL/GenBank/DDBJ whole genome shotgun (WGS) entry which is preliminary data.</text>
</comment>
<dbReference type="PROSITE" id="PS00108">
    <property type="entry name" value="PROTEIN_KINASE_ST"/>
    <property type="match status" value="1"/>
</dbReference>
<evidence type="ECO:0000256" key="6">
    <source>
        <dbReference type="ARBA" id="ARBA00022777"/>
    </source>
</evidence>
<feature type="coiled-coil region" evidence="12">
    <location>
        <begin position="715"/>
        <end position="749"/>
    </location>
</feature>
<keyword evidence="16" id="KW-1185">Reference proteome</keyword>
<dbReference type="InterPro" id="IPR000719">
    <property type="entry name" value="Prot_kinase_dom"/>
</dbReference>
<dbReference type="Gene3D" id="1.10.510.10">
    <property type="entry name" value="Transferase(Phosphotransferase) domain 1"/>
    <property type="match status" value="1"/>
</dbReference>
<feature type="compositionally biased region" description="Basic and acidic residues" evidence="13">
    <location>
        <begin position="207"/>
        <end position="228"/>
    </location>
</feature>
<evidence type="ECO:0000256" key="2">
    <source>
        <dbReference type="ARBA" id="ARBA00022527"/>
    </source>
</evidence>
<dbReference type="PANTHER" id="PTHR11042:SF187">
    <property type="entry name" value="EUKARYOTIC TRANSLATION INITIATION FACTOR 2-ALPHA KINASE 2"/>
    <property type="match status" value="1"/>
</dbReference>
<feature type="binding site" evidence="11">
    <location>
        <position position="289"/>
    </location>
    <ligand>
        <name>ATP</name>
        <dbReference type="ChEBI" id="CHEBI:30616"/>
    </ligand>
</feature>
<evidence type="ECO:0000256" key="5">
    <source>
        <dbReference type="ARBA" id="ARBA00022741"/>
    </source>
</evidence>
<comment type="similarity">
    <text evidence="9">Belongs to the protein kinase superfamily. Ser/Thr protein kinase family. GCN2 subfamily.</text>
</comment>
<dbReference type="GO" id="GO:0005737">
    <property type="term" value="C:cytoplasm"/>
    <property type="evidence" value="ECO:0007669"/>
    <property type="project" value="TreeGrafter"/>
</dbReference>
<dbReference type="SMART" id="SM00220">
    <property type="entry name" value="S_TKc"/>
    <property type="match status" value="1"/>
</dbReference>
<dbReference type="PROSITE" id="PS00107">
    <property type="entry name" value="PROTEIN_KINASE_ATP"/>
    <property type="match status" value="1"/>
</dbReference>
<evidence type="ECO:0000256" key="7">
    <source>
        <dbReference type="ARBA" id="ARBA00022840"/>
    </source>
</evidence>
<dbReference type="GO" id="GO:0005524">
    <property type="term" value="F:ATP binding"/>
    <property type="evidence" value="ECO:0007669"/>
    <property type="project" value="UniProtKB-UniRule"/>
</dbReference>
<proteinExistence type="inferred from homology"/>
<dbReference type="PANTHER" id="PTHR11042">
    <property type="entry name" value="EUKARYOTIC TRANSLATION INITIATION FACTOR 2-ALPHA KINASE EIF2-ALPHA KINASE -RELATED"/>
    <property type="match status" value="1"/>
</dbReference>
<feature type="compositionally biased region" description="Low complexity" evidence="13">
    <location>
        <begin position="339"/>
        <end position="355"/>
    </location>
</feature>
<evidence type="ECO:0000256" key="9">
    <source>
        <dbReference type="ARBA" id="ARBA00037982"/>
    </source>
</evidence>
<dbReference type="EC" id="2.7.11.1" evidence="1"/>
<keyword evidence="2" id="KW-0723">Serine/threonine-protein kinase</keyword>
<keyword evidence="8" id="KW-0652">Protein synthesis inhibitor</keyword>
<accession>A0A9N8ZR52</accession>
<evidence type="ECO:0000259" key="14">
    <source>
        <dbReference type="PROSITE" id="PS50011"/>
    </source>
</evidence>
<dbReference type="PROSITE" id="PS50011">
    <property type="entry name" value="PROTEIN_KINASE_DOM"/>
    <property type="match status" value="1"/>
</dbReference>
<dbReference type="InterPro" id="IPR050339">
    <property type="entry name" value="CC_SR_Kinase"/>
</dbReference>
<dbReference type="OrthoDB" id="1405469at2759"/>
<dbReference type="EMBL" id="CAJVPK010000396">
    <property type="protein sequence ID" value="CAG8504411.1"/>
    <property type="molecule type" value="Genomic_DNA"/>
</dbReference>
<gene>
    <name evidence="15" type="ORF">DEBURN_LOCUS4846</name>
</gene>
<reference evidence="15" key="1">
    <citation type="submission" date="2021-06" db="EMBL/GenBank/DDBJ databases">
        <authorList>
            <person name="Kallberg Y."/>
            <person name="Tangrot J."/>
            <person name="Rosling A."/>
        </authorList>
    </citation>
    <scope>NUCLEOTIDE SEQUENCE</scope>
    <source>
        <strain evidence="15">AZ414A</strain>
    </source>
</reference>
<evidence type="ECO:0000256" key="8">
    <source>
        <dbReference type="ARBA" id="ARBA00023193"/>
    </source>
</evidence>
<dbReference type="GO" id="GO:0004694">
    <property type="term" value="F:eukaryotic translation initiation factor 2alpha kinase activity"/>
    <property type="evidence" value="ECO:0007669"/>
    <property type="project" value="TreeGrafter"/>
</dbReference>
<sequence length="766" mass="87813">MTANIRSMNGKNSNLNYPTSKFFARSQSSDDDCSSVEESSSIRNSKNLDDGYDEEEFSSNSRSFINTGESFVTDSVFKNESPVFDEFKDFDDEEFVAKKPLKLAKRHINSIEENKRRQGRLLFVSLLENFCLLYDSNPERNHKLFYIICKTLSAMGIVGKEYIDEMSTVRSSYQNAFKALVVQALNSIKQEQKMFESHMIMPSNQENSEKTCVDKNKTESKTENKDDQEMNPISIYQNLRKLSFADILDLENSRYNNDFIEIKLLGKGGFASVWKAKNKLDGIEYAIKKVRLRGNRIPGSKGKIFREIKSLARLEHTNVVRYYSSWLEYHRFNHESNDLSENSSESSEHYNSNPNFTESDDDSDIFRMSFSDEEIDYSGVDFVGSDDVSNVNNELNSESNSELTSELSITKKNNDSYNNNLKKRLKFDNKKYKKFNKDDDEELHPESDWMLFIQMQLCHASLLDYMKLRDAHLLTTKKDPLNALDRHASIELFRGIVRGVAYIHEQGLIHRDLKPGNIFVGIIPESGQGHEGWVTTDFSSYSVDRLVPKIGDFGLVTAVDENHMESPIDEYHSFHFGSAPGENSNNKHLNININNHRPSSSFSYSSKPRTTGVGTVTYASPEQLANPTKIYNEKADIYSLGIIFFELHFPFSTGHERVQVLKDLRHGILPNGFAAFILWMMAENTEQRPDAKQILEFELLAGPIHGEDAEIQHRLVESTQRIDSMKKENEILKKKIVDLEEKLKKCECNGGKKEKKNGFKLFEKGG</sequence>
<evidence type="ECO:0000313" key="16">
    <source>
        <dbReference type="Proteomes" id="UP000789706"/>
    </source>
</evidence>